<evidence type="ECO:0000256" key="1">
    <source>
        <dbReference type="ARBA" id="ARBA00004496"/>
    </source>
</evidence>
<feature type="domain" description="RecF/RecN/SMC N-terminal" evidence="11">
    <location>
        <begin position="3"/>
        <end position="355"/>
    </location>
</feature>
<organism evidence="12 13">
    <name type="scientific">Thorsellia kenyensis</name>
    <dbReference type="NCBI Taxonomy" id="1549888"/>
    <lineage>
        <taxon>Bacteria</taxon>
        <taxon>Pseudomonadati</taxon>
        <taxon>Pseudomonadota</taxon>
        <taxon>Gammaproteobacteria</taxon>
        <taxon>Enterobacterales</taxon>
        <taxon>Thorselliaceae</taxon>
        <taxon>Thorsellia</taxon>
    </lineage>
</organism>
<reference evidence="12 13" key="1">
    <citation type="submission" date="2024-09" db="EMBL/GenBank/DDBJ databases">
        <authorList>
            <person name="Sun Q."/>
            <person name="Mori K."/>
        </authorList>
    </citation>
    <scope>NUCLEOTIDE SEQUENCE [LARGE SCALE GENOMIC DNA]</scope>
    <source>
        <strain evidence="12 13">CCM 8545</strain>
    </source>
</reference>
<evidence type="ECO:0000256" key="3">
    <source>
        <dbReference type="ARBA" id="ARBA00020170"/>
    </source>
</evidence>
<evidence type="ECO:0000256" key="7">
    <source>
        <dbReference type="ARBA" id="ARBA00022840"/>
    </source>
</evidence>
<dbReference type="Pfam" id="PF02463">
    <property type="entry name" value="SMC_N"/>
    <property type="match status" value="1"/>
</dbReference>
<evidence type="ECO:0000313" key="12">
    <source>
        <dbReference type="EMBL" id="MFC0179689.1"/>
    </source>
</evidence>
<dbReference type="Gene3D" id="3.40.50.300">
    <property type="entry name" value="P-loop containing nucleotide triphosphate hydrolases"/>
    <property type="match status" value="1"/>
</dbReference>
<dbReference type="InterPro" id="IPR018078">
    <property type="entry name" value="DNA-binding_RecF_CS"/>
</dbReference>
<evidence type="ECO:0000256" key="9">
    <source>
        <dbReference type="HAMAP-Rule" id="MF_00365"/>
    </source>
</evidence>
<dbReference type="PROSITE" id="PS00618">
    <property type="entry name" value="RECF_2"/>
    <property type="match status" value="1"/>
</dbReference>
<dbReference type="Proteomes" id="UP001589758">
    <property type="component" value="Unassembled WGS sequence"/>
</dbReference>
<comment type="caution">
    <text evidence="12">The sequence shown here is derived from an EMBL/GenBank/DDBJ whole genome shotgun (WGS) entry which is preliminary data.</text>
</comment>
<name>A0ABV6C9N6_9GAMM</name>
<dbReference type="InterPro" id="IPR042174">
    <property type="entry name" value="RecF_2"/>
</dbReference>
<comment type="subcellular location">
    <subcellularLocation>
        <location evidence="1 9 10">Cytoplasm</location>
    </subcellularLocation>
</comment>
<gene>
    <name evidence="9 12" type="primary">recF</name>
    <name evidence="12" type="ORF">ACFFIT_06255</name>
</gene>
<protein>
    <recommendedName>
        <fullName evidence="3 9">DNA replication and repair protein RecF</fullName>
    </recommendedName>
</protein>
<evidence type="ECO:0000256" key="8">
    <source>
        <dbReference type="ARBA" id="ARBA00023125"/>
    </source>
</evidence>
<keyword evidence="9 10" id="KW-0742">SOS response</keyword>
<dbReference type="PANTHER" id="PTHR32182">
    <property type="entry name" value="DNA REPLICATION AND REPAIR PROTEIN RECF"/>
    <property type="match status" value="1"/>
</dbReference>
<keyword evidence="6 9" id="KW-0547">Nucleotide-binding</keyword>
<keyword evidence="5 9" id="KW-0235">DNA replication</keyword>
<keyword evidence="9 10" id="KW-0234">DNA repair</keyword>
<evidence type="ECO:0000259" key="11">
    <source>
        <dbReference type="Pfam" id="PF02463"/>
    </source>
</evidence>
<dbReference type="HAMAP" id="MF_00365">
    <property type="entry name" value="RecF"/>
    <property type="match status" value="1"/>
</dbReference>
<keyword evidence="8 9" id="KW-0238">DNA-binding</keyword>
<dbReference type="PANTHER" id="PTHR32182:SF0">
    <property type="entry name" value="DNA REPLICATION AND REPAIR PROTEIN RECF"/>
    <property type="match status" value="1"/>
</dbReference>
<dbReference type="InterPro" id="IPR027417">
    <property type="entry name" value="P-loop_NTPase"/>
</dbReference>
<keyword evidence="4 9" id="KW-0963">Cytoplasm</keyword>
<dbReference type="NCBIfam" id="TIGR00611">
    <property type="entry name" value="recf"/>
    <property type="match status" value="1"/>
</dbReference>
<dbReference type="EMBL" id="JBHLXE010000070">
    <property type="protein sequence ID" value="MFC0179689.1"/>
    <property type="molecule type" value="Genomic_DNA"/>
</dbReference>
<dbReference type="RefSeq" id="WP_385876790.1">
    <property type="nucleotide sequence ID" value="NZ_JBHLXE010000070.1"/>
</dbReference>
<feature type="binding site" evidence="9">
    <location>
        <begin position="30"/>
        <end position="37"/>
    </location>
    <ligand>
        <name>ATP</name>
        <dbReference type="ChEBI" id="CHEBI:30616"/>
    </ligand>
</feature>
<evidence type="ECO:0000256" key="6">
    <source>
        <dbReference type="ARBA" id="ARBA00022741"/>
    </source>
</evidence>
<evidence type="ECO:0000256" key="4">
    <source>
        <dbReference type="ARBA" id="ARBA00022490"/>
    </source>
</evidence>
<keyword evidence="13" id="KW-1185">Reference proteome</keyword>
<evidence type="ECO:0000256" key="5">
    <source>
        <dbReference type="ARBA" id="ARBA00022705"/>
    </source>
</evidence>
<dbReference type="SUPFAM" id="SSF52540">
    <property type="entry name" value="P-loop containing nucleoside triphosphate hydrolases"/>
    <property type="match status" value="1"/>
</dbReference>
<dbReference type="InterPro" id="IPR003395">
    <property type="entry name" value="RecF/RecN/SMC_N"/>
</dbReference>
<evidence type="ECO:0000256" key="10">
    <source>
        <dbReference type="RuleBase" id="RU000578"/>
    </source>
</evidence>
<keyword evidence="9 10" id="KW-0227">DNA damage</keyword>
<accession>A0ABV6C9N6</accession>
<evidence type="ECO:0000256" key="2">
    <source>
        <dbReference type="ARBA" id="ARBA00008016"/>
    </source>
</evidence>
<dbReference type="InterPro" id="IPR001238">
    <property type="entry name" value="DNA-binding_RecF"/>
</dbReference>
<dbReference type="PROSITE" id="PS00617">
    <property type="entry name" value="RECF_1"/>
    <property type="match status" value="1"/>
</dbReference>
<evidence type="ECO:0000313" key="13">
    <source>
        <dbReference type="Proteomes" id="UP001589758"/>
    </source>
</evidence>
<keyword evidence="7 9" id="KW-0067">ATP-binding</keyword>
<sequence>MLIERLMINQFRNIIDADIRLNPGINAFVGDNGSGKTSLLEAIYTLGHGRAFRTSMTQRVIHHDAQAFYLHASLFDNRSNSVKIGLSKDRQGETKVKINEVTACKIADLAKNLPIQLITPEGFSLIDGGPKFRRAFIDWGVFHHTPNFFEAWFNIKRLIKQRNAALKQHHRYKDIQIWDEELVKYTYTIHYMRQSYCDTLIFIIKEYLEKFLPGYVIDFNYYPGWNVQYEYDGLLSESFERDKQLGYTSFGAHKADLKLTINKLPVESVLSRGQLKLLMCAMRLAQGDFFARNNEKNCLFLLDDFSSELDTKRQTLLAESLLEQSAQVCITALRLDLINMFNVQKDFSVFSVKNGCFYSH</sequence>
<dbReference type="Gene3D" id="1.20.1050.90">
    <property type="entry name" value="RecF/RecN/SMC, N-terminal domain"/>
    <property type="match status" value="1"/>
</dbReference>
<comment type="function">
    <text evidence="9 10">The RecF protein is involved in DNA metabolism; it is required for DNA replication and normal SOS inducibility. RecF binds preferentially to single-stranded, linear DNA. It also seems to bind ATP.</text>
</comment>
<comment type="similarity">
    <text evidence="2 9 10">Belongs to the RecF family.</text>
</comment>
<proteinExistence type="inferred from homology"/>